<reference evidence="2" key="1">
    <citation type="journal article" date="2019" name="Int. J. Syst. Evol. Microbiol.">
        <title>The Global Catalogue of Microorganisms (GCM) 10K type strain sequencing project: providing services to taxonomists for standard genome sequencing and annotation.</title>
        <authorList>
            <consortium name="The Broad Institute Genomics Platform"/>
            <consortium name="The Broad Institute Genome Sequencing Center for Infectious Disease"/>
            <person name="Wu L."/>
            <person name="Ma J."/>
        </authorList>
    </citation>
    <scope>NUCLEOTIDE SEQUENCE [LARGE SCALE GENOMIC DNA]</scope>
    <source>
        <strain evidence="2">TISTR 2466</strain>
    </source>
</reference>
<name>A0ABW5S7W0_9BACL</name>
<evidence type="ECO:0000313" key="1">
    <source>
        <dbReference type="EMBL" id="MFD2695189.1"/>
    </source>
</evidence>
<organism evidence="1 2">
    <name type="scientific">Sporolactobacillus shoreicorticis</name>
    <dbReference type="NCBI Taxonomy" id="1923877"/>
    <lineage>
        <taxon>Bacteria</taxon>
        <taxon>Bacillati</taxon>
        <taxon>Bacillota</taxon>
        <taxon>Bacilli</taxon>
        <taxon>Bacillales</taxon>
        <taxon>Sporolactobacillaceae</taxon>
        <taxon>Sporolactobacillus</taxon>
    </lineage>
</organism>
<dbReference type="RefSeq" id="WP_253060843.1">
    <property type="nucleotide sequence ID" value="NZ_JAMXWM010000007.1"/>
</dbReference>
<keyword evidence="2" id="KW-1185">Reference proteome</keyword>
<proteinExistence type="predicted"/>
<comment type="caution">
    <text evidence="1">The sequence shown here is derived from an EMBL/GenBank/DDBJ whole genome shotgun (WGS) entry which is preliminary data.</text>
</comment>
<accession>A0ABW5S7W0</accession>
<dbReference type="EMBL" id="JBHUMQ010000039">
    <property type="protein sequence ID" value="MFD2695189.1"/>
    <property type="molecule type" value="Genomic_DNA"/>
</dbReference>
<evidence type="ECO:0008006" key="3">
    <source>
        <dbReference type="Google" id="ProtNLM"/>
    </source>
</evidence>
<protein>
    <recommendedName>
        <fullName evidence="3">DUF2515 domain-containing protein</fullName>
    </recommendedName>
</protein>
<evidence type="ECO:0000313" key="2">
    <source>
        <dbReference type="Proteomes" id="UP001597399"/>
    </source>
</evidence>
<gene>
    <name evidence="1" type="ORF">ACFSUE_16405</name>
</gene>
<dbReference type="Proteomes" id="UP001597399">
    <property type="component" value="Unassembled WGS sequence"/>
</dbReference>
<sequence>MSAEKQQNNPLNKLRRQQPDTLINEWNQLCQNDQEKAFTMINDPGLEFPVLFMLRDQIETRGEELTARARIALAQIRNVLHGADLGNNHPASFADQHDEVVESMYWILNTGWKNIVSTDYTQVIDQTAINLLHTYHENWLKGMVDLVIYRYKNKSQRHYLISAMWETANPLCLVYLSNYFLSDQSVESNYARKMLAFIPEVRHSLDNQSALLAFETWYEENAHYLVYTGETNDAVPGGRPYRIHYSAKYLGKTVSPRSGEPIQALLPNEKKNYFDFLKLPPRLQTSLSAYSIRLRKQQPKIWRSWVIQPLNEQLQSINTAAHGGYYL</sequence>